<keyword evidence="1" id="KW-0732">Signal</keyword>
<proteinExistence type="predicted"/>
<name>A0A8D8C9C3_CULPI</name>
<protein>
    <submittedName>
        <fullName evidence="2">(northern house mosquito) hypothetical protein</fullName>
    </submittedName>
</protein>
<feature type="chain" id="PRO_5034797972" evidence="1">
    <location>
        <begin position="20"/>
        <end position="199"/>
    </location>
</feature>
<reference evidence="2" key="1">
    <citation type="submission" date="2021-05" db="EMBL/GenBank/DDBJ databases">
        <authorList>
            <person name="Alioto T."/>
            <person name="Alioto T."/>
            <person name="Gomez Garrido J."/>
        </authorList>
    </citation>
    <scope>NUCLEOTIDE SEQUENCE</scope>
</reference>
<feature type="signal peptide" evidence="1">
    <location>
        <begin position="1"/>
        <end position="19"/>
    </location>
</feature>
<dbReference type="EMBL" id="HBUE01112150">
    <property type="protein sequence ID" value="CAG6489301.1"/>
    <property type="molecule type" value="Transcribed_RNA"/>
</dbReference>
<accession>A0A8D8C9C3</accession>
<dbReference type="AlphaFoldDB" id="A0A8D8C9C3"/>
<organism evidence="2">
    <name type="scientific">Culex pipiens</name>
    <name type="common">House mosquito</name>
    <dbReference type="NCBI Taxonomy" id="7175"/>
    <lineage>
        <taxon>Eukaryota</taxon>
        <taxon>Metazoa</taxon>
        <taxon>Ecdysozoa</taxon>
        <taxon>Arthropoda</taxon>
        <taxon>Hexapoda</taxon>
        <taxon>Insecta</taxon>
        <taxon>Pterygota</taxon>
        <taxon>Neoptera</taxon>
        <taxon>Endopterygota</taxon>
        <taxon>Diptera</taxon>
        <taxon>Nematocera</taxon>
        <taxon>Culicoidea</taxon>
        <taxon>Culicidae</taxon>
        <taxon>Culicinae</taxon>
        <taxon>Culicini</taxon>
        <taxon>Culex</taxon>
        <taxon>Culex</taxon>
    </lineage>
</organism>
<evidence type="ECO:0000313" key="2">
    <source>
        <dbReference type="EMBL" id="CAG6489301.1"/>
    </source>
</evidence>
<sequence length="199" mass="21832">MSLKIKLCVLIVICHGAAAVNNTSTQNIWYIEPTVNRNSNGATVSYSLNGTSWLLDLTGDTLREVPIVYNKNGVISEDTIMVLNCAMQITDHLPIDKIIENSNNYSRSTDVKANLTLCNDKTKWMLTEGSHSYVFTVFNSADQNDLAVPKELVYGLGAVSFLLLLLSSCLVYCKCASPSASGMEDYHIVDICLTGCCKF</sequence>
<evidence type="ECO:0000256" key="1">
    <source>
        <dbReference type="SAM" id="SignalP"/>
    </source>
</evidence>